<evidence type="ECO:0000313" key="2">
    <source>
        <dbReference type="Proteomes" id="UP000005526"/>
    </source>
</evidence>
<dbReference type="Proteomes" id="UP000005526">
    <property type="component" value="Unassembled WGS sequence"/>
</dbReference>
<sequence length="44" mass="5040">MTFCLNKCKKTVKQDWASAEYIKLEGTLDGSVCRMPCFADFVNF</sequence>
<organism evidence="1 2">
    <name type="scientific">Neisseria meningitidis serogroup B (strain ATCC 13091 / M2091)</name>
    <dbReference type="NCBI Taxonomy" id="862513"/>
    <lineage>
        <taxon>Bacteria</taxon>
        <taxon>Pseudomonadati</taxon>
        <taxon>Pseudomonadota</taxon>
        <taxon>Betaproteobacteria</taxon>
        <taxon>Neisseriales</taxon>
        <taxon>Neisseriaceae</taxon>
        <taxon>Neisseria</taxon>
    </lineage>
</organism>
<reference evidence="1 2" key="1">
    <citation type="submission" date="2010-07" db="EMBL/GenBank/DDBJ databases">
        <authorList>
            <person name="Muzny D."/>
            <person name="Qin X."/>
            <person name="Deng J."/>
            <person name="Jiang H."/>
            <person name="Liu Y."/>
            <person name="Qu J."/>
            <person name="Song X.-Z."/>
            <person name="Zhang L."/>
            <person name="Thornton R."/>
            <person name="Coyle M."/>
            <person name="Francisco L."/>
            <person name="Jackson L."/>
            <person name="Javaid M."/>
            <person name="Korchina V."/>
            <person name="Kovar C."/>
            <person name="Mata R."/>
            <person name="Mathew T."/>
            <person name="Ngo R."/>
            <person name="Nguyen L."/>
            <person name="Nguyen N."/>
            <person name="Okwuonu G."/>
            <person name="Ongeri F."/>
            <person name="Pham C."/>
            <person name="Simmons D."/>
            <person name="Wilczek-Boney K."/>
            <person name="Hale W."/>
            <person name="Jakkamsetti A."/>
            <person name="Pham P."/>
            <person name="Ruth R."/>
            <person name="San Lucas F."/>
            <person name="Warren J."/>
            <person name="Zhang J."/>
            <person name="Zhao Z."/>
            <person name="Zhou C."/>
            <person name="Zhu D."/>
            <person name="Lee S."/>
            <person name="Bess C."/>
            <person name="Blankenburg K."/>
            <person name="Forbes L."/>
            <person name="Fu Q."/>
            <person name="Gubbala S."/>
            <person name="Hirani K."/>
            <person name="Jayaseelan J.C."/>
            <person name="Lara F."/>
            <person name="Munidasa M."/>
            <person name="Palculict T."/>
            <person name="Patil S."/>
            <person name="Pu L.-L."/>
            <person name="Saada N."/>
            <person name="Tang L."/>
            <person name="Weissenberger G."/>
            <person name="Zhu Y."/>
            <person name="Hemphill L."/>
            <person name="Shang Y."/>
            <person name="Youmans B."/>
            <person name="Ayvaz T."/>
            <person name="Ross M."/>
            <person name="Santibanez J."/>
            <person name="Aqrawi P."/>
            <person name="Gross S."/>
            <person name="Joshi V."/>
            <person name="Fowler G."/>
            <person name="Nazareth L."/>
            <person name="Reid J."/>
            <person name="Worley K."/>
            <person name="Petrosino J."/>
            <person name="Highlander S."/>
            <person name="Gibbs R."/>
        </authorList>
    </citation>
    <scope>NUCLEOTIDE SEQUENCE [LARGE SCALE GENOMIC DNA]</scope>
    <source>
        <strain evidence="1 2">ATCC 13091</strain>
    </source>
</reference>
<dbReference type="AlphaFoldDB" id="E0N9T3"/>
<name>E0N9T3_NEIM3</name>
<gene>
    <name evidence="1" type="ORF">HMPREF0602_1263</name>
</gene>
<dbReference type="HOGENOM" id="CLU_3219076_0_0_4"/>
<evidence type="ECO:0000313" key="1">
    <source>
        <dbReference type="EMBL" id="EFM04255.1"/>
    </source>
</evidence>
<comment type="caution">
    <text evidence="1">The sequence shown here is derived from an EMBL/GenBank/DDBJ whole genome shotgun (WGS) entry which is preliminary data.</text>
</comment>
<dbReference type="EMBL" id="AEEF01000065">
    <property type="protein sequence ID" value="EFM04255.1"/>
    <property type="molecule type" value="Genomic_DNA"/>
</dbReference>
<protein>
    <submittedName>
        <fullName evidence="1">Uncharacterized protein</fullName>
    </submittedName>
</protein>
<accession>E0N9T3</accession>
<proteinExistence type="predicted"/>